<reference evidence="4 5" key="1">
    <citation type="submission" date="2017-03" db="EMBL/GenBank/DDBJ databases">
        <title>Widespread Adenine N6-methylation of Active Genes in Fungi.</title>
        <authorList>
            <consortium name="DOE Joint Genome Institute"/>
            <person name="Mondo S.J."/>
            <person name="Dannebaum R.O."/>
            <person name="Kuo R.C."/>
            <person name="Louie K.B."/>
            <person name="Bewick A.J."/>
            <person name="Labutti K."/>
            <person name="Haridas S."/>
            <person name="Kuo A."/>
            <person name="Salamov A."/>
            <person name="Ahrendt S.R."/>
            <person name="Lau R."/>
            <person name="Bowen B.P."/>
            <person name="Lipzen A."/>
            <person name="Sullivan W."/>
            <person name="Andreopoulos W.B."/>
            <person name="Clum A."/>
            <person name="Lindquist E."/>
            <person name="Daum C."/>
            <person name="Northen T.R."/>
            <person name="Ramamoorthy G."/>
            <person name="Schmitz R.J."/>
            <person name="Gryganskyi A."/>
            <person name="Culley D."/>
            <person name="Magnuson J."/>
            <person name="James T.Y."/>
            <person name="O'Malley M.A."/>
            <person name="Stajich J.E."/>
            <person name="Spatafora J.W."/>
            <person name="Visel A."/>
            <person name="Grigoriev I.V."/>
        </authorList>
    </citation>
    <scope>NUCLEOTIDE SEQUENCE [LARGE SCALE GENOMIC DNA]</scope>
    <source>
        <strain evidence="4 5">NRRL Y-17943</strain>
    </source>
</reference>
<evidence type="ECO:0008006" key="6">
    <source>
        <dbReference type="Google" id="ProtNLM"/>
    </source>
</evidence>
<dbReference type="OrthoDB" id="20582at2759"/>
<dbReference type="InterPro" id="IPR019163">
    <property type="entry name" value="THO_Thoc5"/>
</dbReference>
<gene>
    <name evidence="4" type="ORF">BD324DRAFT_5727</name>
</gene>
<protein>
    <recommendedName>
        <fullName evidence="6">Fms-interacting protein-domain-containing protein</fullName>
    </recommendedName>
</protein>
<comment type="caution">
    <text evidence="4">The sequence shown here is derived from an EMBL/GenBank/DDBJ whole genome shotgun (WGS) entry which is preliminary data.</text>
</comment>
<evidence type="ECO:0000256" key="3">
    <source>
        <dbReference type="ARBA" id="ARBA00023242"/>
    </source>
</evidence>
<dbReference type="EMBL" id="NBSH01000001">
    <property type="protein sequence ID" value="ORX40523.1"/>
    <property type="molecule type" value="Genomic_DNA"/>
</dbReference>
<dbReference type="RefSeq" id="XP_021874202.1">
    <property type="nucleotide sequence ID" value="XM_022013054.1"/>
</dbReference>
<organism evidence="4 5">
    <name type="scientific">Kockovaella imperatae</name>
    <dbReference type="NCBI Taxonomy" id="4999"/>
    <lineage>
        <taxon>Eukaryota</taxon>
        <taxon>Fungi</taxon>
        <taxon>Dikarya</taxon>
        <taxon>Basidiomycota</taxon>
        <taxon>Agaricomycotina</taxon>
        <taxon>Tremellomycetes</taxon>
        <taxon>Tremellales</taxon>
        <taxon>Cuniculitremaceae</taxon>
        <taxon>Kockovaella</taxon>
    </lineage>
</organism>
<dbReference type="Pfam" id="PF09766">
    <property type="entry name" value="FmiP_Thoc5"/>
    <property type="match status" value="1"/>
</dbReference>
<comment type="subcellular location">
    <subcellularLocation>
        <location evidence="1">Nucleus</location>
    </subcellularLocation>
</comment>
<evidence type="ECO:0000256" key="1">
    <source>
        <dbReference type="ARBA" id="ARBA00004123"/>
    </source>
</evidence>
<keyword evidence="5" id="KW-1185">Reference proteome</keyword>
<dbReference type="GO" id="GO:0005634">
    <property type="term" value="C:nucleus"/>
    <property type="evidence" value="ECO:0007669"/>
    <property type="project" value="UniProtKB-SubCell"/>
</dbReference>
<comment type="similarity">
    <text evidence="2">Belongs to the THOC5 family.</text>
</comment>
<evidence type="ECO:0000256" key="2">
    <source>
        <dbReference type="ARBA" id="ARBA00008044"/>
    </source>
</evidence>
<dbReference type="Proteomes" id="UP000193218">
    <property type="component" value="Unassembled WGS sequence"/>
</dbReference>
<proteinExistence type="inferred from homology"/>
<dbReference type="AlphaFoldDB" id="A0A1Y1UR43"/>
<accession>A0A1Y1UR43</accession>
<evidence type="ECO:0000313" key="4">
    <source>
        <dbReference type="EMBL" id="ORX40523.1"/>
    </source>
</evidence>
<dbReference type="GeneID" id="33554862"/>
<sequence>MTLPSRIDEPSALDPLLLLPLPAKLPSSPLPTLEPLLSALEERLNQPGTSADGLAIFTAHMRQVTRRAQTLLNASRVGAAEARETLDRVDVDLRGVEYERDRIREEIAKCEDYEAAYTDIQVDDSFVPDSETLPAPDSDSYDYALIIARLQNELLEIEKREAAIASLTKDRDGIIQSKKDIKRKFDTSDVYLGDFAKTAAAMSSKVMDVAKGN</sequence>
<evidence type="ECO:0000313" key="5">
    <source>
        <dbReference type="Proteomes" id="UP000193218"/>
    </source>
</evidence>
<dbReference type="STRING" id="4999.A0A1Y1UR43"/>
<keyword evidence="3" id="KW-0539">Nucleus</keyword>
<name>A0A1Y1UR43_9TREE</name>
<dbReference type="InParanoid" id="A0A1Y1UR43"/>